<dbReference type="EMBL" id="MU069952">
    <property type="protein sequence ID" value="KAF5831398.1"/>
    <property type="molecule type" value="Genomic_DNA"/>
</dbReference>
<evidence type="ECO:0000256" key="3">
    <source>
        <dbReference type="SAM" id="MobiDB-lite"/>
    </source>
</evidence>
<evidence type="ECO:0000313" key="6">
    <source>
        <dbReference type="Proteomes" id="UP000815325"/>
    </source>
</evidence>
<keyword evidence="4" id="KW-0812">Transmembrane</keyword>
<feature type="transmembrane region" description="Helical" evidence="4">
    <location>
        <begin position="120"/>
        <end position="141"/>
    </location>
</feature>
<keyword evidence="2" id="KW-0406">Ion transport</keyword>
<feature type="compositionally biased region" description="Low complexity" evidence="3">
    <location>
        <begin position="42"/>
        <end position="63"/>
    </location>
</feature>
<keyword evidence="2" id="KW-0407">Ion channel</keyword>
<keyword evidence="2" id="KW-0851">Voltage-gated channel</keyword>
<dbReference type="PANTHER" id="PTHR45743:SF2">
    <property type="entry name" value="POTASSIUM CHANNEL AKT1"/>
    <property type="match status" value="1"/>
</dbReference>
<reference evidence="5" key="1">
    <citation type="submission" date="2017-08" db="EMBL/GenBank/DDBJ databases">
        <authorList>
            <person name="Polle J.E."/>
            <person name="Barry K."/>
            <person name="Cushman J."/>
            <person name="Schmutz J."/>
            <person name="Tran D."/>
            <person name="Hathwaick L.T."/>
            <person name="Yim W.C."/>
            <person name="Jenkins J."/>
            <person name="Mckie-Krisberg Z.M."/>
            <person name="Prochnik S."/>
            <person name="Lindquist E."/>
            <person name="Dockter R.B."/>
            <person name="Adam C."/>
            <person name="Molina H."/>
            <person name="Bunkerborg J."/>
            <person name="Jin E."/>
            <person name="Buchheim M."/>
            <person name="Magnuson J."/>
        </authorList>
    </citation>
    <scope>NUCLEOTIDE SEQUENCE</scope>
    <source>
        <strain evidence="5">CCAP 19/18</strain>
    </source>
</reference>
<comment type="caution">
    <text evidence="5">The sequence shown here is derived from an EMBL/GenBank/DDBJ whole genome shotgun (WGS) entry which is preliminary data.</text>
</comment>
<keyword evidence="1" id="KW-0633">Potassium transport</keyword>
<keyword evidence="2" id="KW-0813">Transport</keyword>
<keyword evidence="4" id="KW-1133">Transmembrane helix</keyword>
<keyword evidence="1" id="KW-0630">Potassium</keyword>
<feature type="compositionally biased region" description="Pro residues" evidence="3">
    <location>
        <begin position="1"/>
        <end position="10"/>
    </location>
</feature>
<gene>
    <name evidence="5" type="ORF">DUNSADRAFT_13188</name>
</gene>
<evidence type="ECO:0000256" key="2">
    <source>
        <dbReference type="ARBA" id="ARBA00022882"/>
    </source>
</evidence>
<keyword evidence="4" id="KW-0472">Membrane</keyword>
<evidence type="ECO:0000256" key="1">
    <source>
        <dbReference type="ARBA" id="ARBA00022826"/>
    </source>
</evidence>
<organism evidence="5 6">
    <name type="scientific">Dunaliella salina</name>
    <name type="common">Green alga</name>
    <name type="synonym">Protococcus salinus</name>
    <dbReference type="NCBI Taxonomy" id="3046"/>
    <lineage>
        <taxon>Eukaryota</taxon>
        <taxon>Viridiplantae</taxon>
        <taxon>Chlorophyta</taxon>
        <taxon>core chlorophytes</taxon>
        <taxon>Chlorophyceae</taxon>
        <taxon>CS clade</taxon>
        <taxon>Chlamydomonadales</taxon>
        <taxon>Dunaliellaceae</taxon>
        <taxon>Dunaliella</taxon>
    </lineage>
</organism>
<feature type="region of interest" description="Disordered" evidence="3">
    <location>
        <begin position="1"/>
        <end position="86"/>
    </location>
</feature>
<dbReference type="InterPro" id="IPR045319">
    <property type="entry name" value="KAT/AKT"/>
</dbReference>
<dbReference type="Proteomes" id="UP000815325">
    <property type="component" value="Unassembled WGS sequence"/>
</dbReference>
<evidence type="ECO:0000256" key="4">
    <source>
        <dbReference type="SAM" id="Phobius"/>
    </source>
</evidence>
<keyword evidence="6" id="KW-1185">Reference proteome</keyword>
<protein>
    <submittedName>
        <fullName evidence="5">Uncharacterized protein</fullName>
    </submittedName>
</protein>
<keyword evidence="1" id="KW-0631">Potassium channel</keyword>
<accession>A0ABQ7G9W7</accession>
<dbReference type="PANTHER" id="PTHR45743">
    <property type="entry name" value="POTASSIUM CHANNEL AKT1"/>
    <property type="match status" value="1"/>
</dbReference>
<proteinExistence type="predicted"/>
<evidence type="ECO:0000313" key="5">
    <source>
        <dbReference type="EMBL" id="KAF5831398.1"/>
    </source>
</evidence>
<sequence>MEDDLNPPPYRGLLAFPPVKNRRGSVDRLGGVGSNKVHPAPSGLGSRSAAGSSKSKNGSSLGSAFLEEPGREKKERRKSAFQSAAENILSDPQEAARKAGPGGKWDLPLFFPNEPRYLRWLAYTMAVALVTAVLDPFNLAFVDNAGIYPYYDFWAVTDYVATATFVADIFTKFCLAYKDEQRGLVTDHKSIALRYLR</sequence>
<name>A0ABQ7G9W7_DUNSA</name>